<reference evidence="7 8" key="1">
    <citation type="journal article" date="2015" name="Nature">
        <title>rRNA introns, odd ribosomes, and small enigmatic genomes across a large radiation of phyla.</title>
        <authorList>
            <person name="Brown C.T."/>
            <person name="Hug L.A."/>
            <person name="Thomas B.C."/>
            <person name="Sharon I."/>
            <person name="Castelle C.J."/>
            <person name="Singh A."/>
            <person name="Wilkins M.J."/>
            <person name="Williams K.H."/>
            <person name="Banfield J.F."/>
        </authorList>
    </citation>
    <scope>NUCLEOTIDE SEQUENCE [LARGE SCALE GENOMIC DNA]</scope>
</reference>
<comment type="caution">
    <text evidence="7">The sequence shown here is derived from an EMBL/GenBank/DDBJ whole genome shotgun (WGS) entry which is preliminary data.</text>
</comment>
<feature type="transmembrane region" description="Helical" evidence="5">
    <location>
        <begin position="249"/>
        <end position="274"/>
    </location>
</feature>
<feature type="transmembrane region" description="Helical" evidence="5">
    <location>
        <begin position="116"/>
        <end position="134"/>
    </location>
</feature>
<dbReference type="Proteomes" id="UP000034406">
    <property type="component" value="Unassembled WGS sequence"/>
</dbReference>
<gene>
    <name evidence="7" type="ORF">US90_C0020G0010</name>
</gene>
<feature type="domain" description="Amino acid transporter transmembrane" evidence="6">
    <location>
        <begin position="6"/>
        <end position="356"/>
    </location>
</feature>
<dbReference type="GO" id="GO:0016020">
    <property type="term" value="C:membrane"/>
    <property type="evidence" value="ECO:0007669"/>
    <property type="project" value="UniProtKB-SubCell"/>
</dbReference>
<evidence type="ECO:0000256" key="4">
    <source>
        <dbReference type="ARBA" id="ARBA00023136"/>
    </source>
</evidence>
<organism evidence="7 8">
    <name type="scientific">Candidatus Shapirobacteria bacterium GW2011_GWE2_38_30</name>
    <dbReference type="NCBI Taxonomy" id="1618490"/>
    <lineage>
        <taxon>Bacteria</taxon>
        <taxon>Candidatus Shapironibacteriota</taxon>
    </lineage>
</organism>
<sequence>MFSPLFQAVLLAISGIIGAGIFALPYVFVYSNFYFSAIGLVFLTFVTILLNRYYIDVIMSVRNDHQLPGYINIYLGPRFRNLAVLNLLISSFGALIAYIKLATNFLLVFFPTTDPTLLSIVFIIIIITLFFLRFRINLSFLNYLSLLAIFLVLVIFSTTINLNLPSIPSFPPIIYFFGVTAFSLSGFTILPEVEELLRKNSKRFQLYSASFWSLVIVAFVYFIFSYSVARLSGTQVSPDAISGILHVSPLLASIIAVFGLLIITSISSSFINVIKEIFYRDLSFKLPLSVFLAISFPFLTFLLKKITFLEIISLIGSVDLFVSTLLICLARLKIKRTPTIWLTSFFILFVFLAGLIIEFFPF</sequence>
<proteinExistence type="predicted"/>
<dbReference type="Pfam" id="PF01490">
    <property type="entry name" value="Aa_trans"/>
    <property type="match status" value="1"/>
</dbReference>
<feature type="transmembrane region" description="Helical" evidence="5">
    <location>
        <begin position="141"/>
        <end position="160"/>
    </location>
</feature>
<dbReference type="Gene3D" id="1.20.1740.10">
    <property type="entry name" value="Amino acid/polyamine transporter I"/>
    <property type="match status" value="1"/>
</dbReference>
<dbReference type="STRING" id="1618490.US90_C0020G0010"/>
<feature type="transmembrane region" description="Helical" evidence="5">
    <location>
        <begin position="286"/>
        <end position="303"/>
    </location>
</feature>
<feature type="transmembrane region" description="Helical" evidence="5">
    <location>
        <begin position="33"/>
        <end position="55"/>
    </location>
</feature>
<feature type="transmembrane region" description="Helical" evidence="5">
    <location>
        <begin position="172"/>
        <end position="190"/>
    </location>
</feature>
<comment type="subcellular location">
    <subcellularLocation>
        <location evidence="1">Membrane</location>
    </subcellularLocation>
</comment>
<dbReference type="AlphaFoldDB" id="A0A0G0K0F8"/>
<dbReference type="InterPro" id="IPR013057">
    <property type="entry name" value="AA_transpt_TM"/>
</dbReference>
<dbReference type="EMBL" id="LBUT01000020">
    <property type="protein sequence ID" value="KKQ68955.1"/>
    <property type="molecule type" value="Genomic_DNA"/>
</dbReference>
<evidence type="ECO:0000259" key="6">
    <source>
        <dbReference type="Pfam" id="PF01490"/>
    </source>
</evidence>
<accession>A0A0G0K0F8</accession>
<name>A0A0G0K0F8_9BACT</name>
<feature type="transmembrane region" description="Helical" evidence="5">
    <location>
        <begin position="211"/>
        <end position="229"/>
    </location>
</feature>
<evidence type="ECO:0000313" key="8">
    <source>
        <dbReference type="Proteomes" id="UP000034406"/>
    </source>
</evidence>
<keyword evidence="2 5" id="KW-0812">Transmembrane</keyword>
<keyword evidence="3 5" id="KW-1133">Transmembrane helix</keyword>
<feature type="transmembrane region" description="Helical" evidence="5">
    <location>
        <begin position="339"/>
        <end position="360"/>
    </location>
</feature>
<evidence type="ECO:0000256" key="5">
    <source>
        <dbReference type="SAM" id="Phobius"/>
    </source>
</evidence>
<evidence type="ECO:0000313" key="7">
    <source>
        <dbReference type="EMBL" id="KKQ68955.1"/>
    </source>
</evidence>
<evidence type="ECO:0000256" key="3">
    <source>
        <dbReference type="ARBA" id="ARBA00022989"/>
    </source>
</evidence>
<feature type="transmembrane region" description="Helical" evidence="5">
    <location>
        <begin position="84"/>
        <end position="110"/>
    </location>
</feature>
<evidence type="ECO:0000256" key="2">
    <source>
        <dbReference type="ARBA" id="ARBA00022692"/>
    </source>
</evidence>
<keyword evidence="4 5" id="KW-0472">Membrane</keyword>
<feature type="transmembrane region" description="Helical" evidence="5">
    <location>
        <begin position="309"/>
        <end position="332"/>
    </location>
</feature>
<protein>
    <recommendedName>
        <fullName evidence="6">Amino acid transporter transmembrane domain-containing protein</fullName>
    </recommendedName>
</protein>
<evidence type="ECO:0000256" key="1">
    <source>
        <dbReference type="ARBA" id="ARBA00004370"/>
    </source>
</evidence>